<dbReference type="InterPro" id="IPR002410">
    <property type="entry name" value="Peptidase_S33"/>
</dbReference>
<dbReference type="SUPFAM" id="SSF53474">
    <property type="entry name" value="alpha/beta-Hydrolases"/>
    <property type="match status" value="1"/>
</dbReference>
<dbReference type="InterPro" id="IPR050266">
    <property type="entry name" value="AB_hydrolase_sf"/>
</dbReference>
<name>A0A8X8GLJ2_ACIGI</name>
<evidence type="ECO:0000313" key="4">
    <source>
        <dbReference type="EMBL" id="MCF0266077.1"/>
    </source>
</evidence>
<dbReference type="AlphaFoldDB" id="A0A8X8GLJ2"/>
<dbReference type="PRINTS" id="PR00793">
    <property type="entry name" value="PROAMNOPTASE"/>
</dbReference>
<dbReference type="EMBL" id="JAHWXT010000006">
    <property type="protein sequence ID" value="MCF0266077.1"/>
    <property type="molecule type" value="Genomic_DNA"/>
</dbReference>
<evidence type="ECO:0000256" key="1">
    <source>
        <dbReference type="ARBA" id="ARBA00010088"/>
    </source>
</evidence>
<dbReference type="InterPro" id="IPR029058">
    <property type="entry name" value="AB_hydrolase_fold"/>
</dbReference>
<comment type="caution">
    <text evidence="4">The sequence shown here is derived from an EMBL/GenBank/DDBJ whole genome shotgun (WGS) entry which is preliminary data.</text>
</comment>
<dbReference type="GO" id="GO:0008233">
    <property type="term" value="F:peptidase activity"/>
    <property type="evidence" value="ECO:0007669"/>
    <property type="project" value="InterPro"/>
</dbReference>
<accession>A0A8X8GLJ2</accession>
<dbReference type="InterPro" id="IPR000073">
    <property type="entry name" value="AB_hydrolase_1"/>
</dbReference>
<protein>
    <submittedName>
        <fullName evidence="4">Alpha/beta hydrolase</fullName>
    </submittedName>
</protein>
<dbReference type="GO" id="GO:0016020">
    <property type="term" value="C:membrane"/>
    <property type="evidence" value="ECO:0007669"/>
    <property type="project" value="TreeGrafter"/>
</dbReference>
<evidence type="ECO:0000313" key="5">
    <source>
        <dbReference type="Proteomes" id="UP000887320"/>
    </source>
</evidence>
<gene>
    <name evidence="4" type="ORF">KW868_16640</name>
</gene>
<keyword evidence="2 4" id="KW-0378">Hydrolase</keyword>
<evidence type="ECO:0000256" key="2">
    <source>
        <dbReference type="ARBA" id="ARBA00022801"/>
    </source>
</evidence>
<comment type="similarity">
    <text evidence="1">Belongs to the peptidase S33 family.</text>
</comment>
<sequence>MKNNANSIEKQSSTLQSVNYKTQMQSNIVDHNGNTLFSIVYPNPDKETLILLHGGPGFPSDLSAVADLLKDYFQVITFHQRGTQKSPCRDKDYSMQAYLSDIETVREFYKINKFHLWGHSWGGLYAQIYAEKHPDNLLSLFLCSPGSGTNTQWKQTEKEVMQLNKSKTSAWAWTKMGLNSLLGALGSNEAYKRLFKQVMKNYNEGFIATDHSDLTDDFYLLKAEPINKTRPEIIKYPLLTGLEKPDFKITIVYGDQDIYTTSKNFVINRYPTAQVFTLSNSGHIPWLHHPEAYNDVVRNHYQ</sequence>
<proteinExistence type="inferred from homology"/>
<dbReference type="Proteomes" id="UP000887320">
    <property type="component" value="Unassembled WGS sequence"/>
</dbReference>
<dbReference type="Pfam" id="PF00561">
    <property type="entry name" value="Abhydrolase_1"/>
    <property type="match status" value="1"/>
</dbReference>
<evidence type="ECO:0000259" key="3">
    <source>
        <dbReference type="Pfam" id="PF00561"/>
    </source>
</evidence>
<dbReference type="RefSeq" id="WP_234623987.1">
    <property type="nucleotide sequence ID" value="NZ_JAHWXT010000006.1"/>
</dbReference>
<reference evidence="4" key="1">
    <citation type="submission" date="2021-07" db="EMBL/GenBank/DDBJ databases">
        <authorList>
            <person name="Fernandez M."/>
            <person name="Pereira P."/>
            <person name="Torres Tejerizo G.A."/>
            <person name="Gonzalez P."/>
            <person name="Agostini E."/>
        </authorList>
    </citation>
    <scope>NUCLEOTIDE SEQUENCE</scope>
    <source>
        <strain evidence="4">SFC 500-1A</strain>
    </source>
</reference>
<dbReference type="Gene3D" id="3.40.50.1820">
    <property type="entry name" value="alpha/beta hydrolase"/>
    <property type="match status" value="1"/>
</dbReference>
<organism evidence="4 5">
    <name type="scientific">Acinetobacter guillouiae</name>
    <name type="common">Acinetobacter genomosp. 11</name>
    <dbReference type="NCBI Taxonomy" id="106649"/>
    <lineage>
        <taxon>Bacteria</taxon>
        <taxon>Pseudomonadati</taxon>
        <taxon>Pseudomonadota</taxon>
        <taxon>Gammaproteobacteria</taxon>
        <taxon>Moraxellales</taxon>
        <taxon>Moraxellaceae</taxon>
        <taxon>Acinetobacter</taxon>
    </lineage>
</organism>
<dbReference type="PANTHER" id="PTHR43798:SF31">
    <property type="entry name" value="AB HYDROLASE SUPERFAMILY PROTEIN YCLE"/>
    <property type="match status" value="1"/>
</dbReference>
<feature type="domain" description="AB hydrolase-1" evidence="3">
    <location>
        <begin position="48"/>
        <end position="286"/>
    </location>
</feature>
<dbReference type="GO" id="GO:0006508">
    <property type="term" value="P:proteolysis"/>
    <property type="evidence" value="ECO:0007669"/>
    <property type="project" value="InterPro"/>
</dbReference>
<dbReference type="PANTHER" id="PTHR43798">
    <property type="entry name" value="MONOACYLGLYCEROL LIPASE"/>
    <property type="match status" value="1"/>
</dbReference>